<dbReference type="EMBL" id="JAKLTQ010000007">
    <property type="protein sequence ID" value="MCG2622531.1"/>
    <property type="molecule type" value="Genomic_DNA"/>
</dbReference>
<dbReference type="PANTHER" id="PTHR31528">
    <property type="entry name" value="4-AMINO-5-HYDROXYMETHYL-2-METHYLPYRIMIDINE PHOSPHATE SYNTHASE THI11-RELATED"/>
    <property type="match status" value="1"/>
</dbReference>
<dbReference type="PANTHER" id="PTHR31528:SF15">
    <property type="entry name" value="RIBOFLAVIN-BINDING PROTEIN RIBY"/>
    <property type="match status" value="1"/>
</dbReference>
<feature type="chain" id="PRO_5047410215" evidence="1">
    <location>
        <begin position="32"/>
        <end position="349"/>
    </location>
</feature>
<keyword evidence="4" id="KW-1185">Reference proteome</keyword>
<comment type="caution">
    <text evidence="3">The sequence shown here is derived from an EMBL/GenBank/DDBJ whole genome shotgun (WGS) entry which is preliminary data.</text>
</comment>
<name>A0ABS9L778_9MICC</name>
<dbReference type="Pfam" id="PF09084">
    <property type="entry name" value="NMT1"/>
    <property type="match status" value="1"/>
</dbReference>
<sequence>MKISHALTASLAAGSLLLLTACGSSSSQAEAKPEAAGPDKVTVQLDYQVRGNHAMFQVAKDKGYFKDEGIDVTAINIGTGSPNTLRLVGTGGADFGFADLPSLVTARTQDVPVKAIAAVNQVSPLGLCSLKDNVELTSPASLQGKTMGVHTAGSTYIFYQALLAKNGIDKKSVKELTVTPPFENYLMQKQVDAVVCYEDAEVPLLEQHAGGKDKLSILRGSDFGYDAYGSGLFTTDKLIESNPDLVQRFTNAYLKAFDWVAQNPDDAAALLAGSSPELADKKDLFAAQLKADVDFTFTSDQTKKQGLGAMDEQRWKSTIGILADQKVIKSTPETSAVYTNEFIENSKAN</sequence>
<accession>A0ABS9L778</accession>
<dbReference type="PROSITE" id="PS51257">
    <property type="entry name" value="PROKAR_LIPOPROTEIN"/>
    <property type="match status" value="1"/>
</dbReference>
<protein>
    <submittedName>
        <fullName evidence="3">ABC transporter substrate-binding protein</fullName>
    </submittedName>
</protein>
<dbReference type="SUPFAM" id="SSF53850">
    <property type="entry name" value="Periplasmic binding protein-like II"/>
    <property type="match status" value="1"/>
</dbReference>
<feature type="signal peptide" evidence="1">
    <location>
        <begin position="1"/>
        <end position="31"/>
    </location>
</feature>
<organism evidence="3 4">
    <name type="scientific">Arthrobacter hankyongi</name>
    <dbReference type="NCBI Taxonomy" id="2904801"/>
    <lineage>
        <taxon>Bacteria</taxon>
        <taxon>Bacillati</taxon>
        <taxon>Actinomycetota</taxon>
        <taxon>Actinomycetes</taxon>
        <taxon>Micrococcales</taxon>
        <taxon>Micrococcaceae</taxon>
        <taxon>Arthrobacter</taxon>
    </lineage>
</organism>
<dbReference type="InterPro" id="IPR015168">
    <property type="entry name" value="SsuA/THI5"/>
</dbReference>
<proteinExistence type="predicted"/>
<evidence type="ECO:0000256" key="1">
    <source>
        <dbReference type="SAM" id="SignalP"/>
    </source>
</evidence>
<feature type="domain" description="SsuA/THI5-like" evidence="2">
    <location>
        <begin position="52"/>
        <end position="267"/>
    </location>
</feature>
<evidence type="ECO:0000259" key="2">
    <source>
        <dbReference type="Pfam" id="PF09084"/>
    </source>
</evidence>
<gene>
    <name evidence="3" type="ORF">LVY72_11465</name>
</gene>
<reference evidence="3" key="1">
    <citation type="submission" date="2022-01" db="EMBL/GenBank/DDBJ databases">
        <authorList>
            <person name="Jo J.-H."/>
            <person name="Im W.-T."/>
        </authorList>
    </citation>
    <scope>NUCLEOTIDE SEQUENCE</scope>
    <source>
        <strain evidence="3">I2-34</strain>
    </source>
</reference>
<evidence type="ECO:0000313" key="4">
    <source>
        <dbReference type="Proteomes" id="UP001165368"/>
    </source>
</evidence>
<dbReference type="RefSeq" id="WP_237820928.1">
    <property type="nucleotide sequence ID" value="NZ_JAKLTQ010000007.1"/>
</dbReference>
<evidence type="ECO:0000313" key="3">
    <source>
        <dbReference type="EMBL" id="MCG2622531.1"/>
    </source>
</evidence>
<keyword evidence="1" id="KW-0732">Signal</keyword>
<dbReference type="Gene3D" id="3.40.190.10">
    <property type="entry name" value="Periplasmic binding protein-like II"/>
    <property type="match status" value="2"/>
</dbReference>
<dbReference type="Proteomes" id="UP001165368">
    <property type="component" value="Unassembled WGS sequence"/>
</dbReference>
<dbReference type="InterPro" id="IPR027939">
    <property type="entry name" value="NMT1/THI5"/>
</dbReference>